<dbReference type="InterPro" id="IPR004993">
    <property type="entry name" value="GH3"/>
</dbReference>
<dbReference type="EMBL" id="UINC01038378">
    <property type="protein sequence ID" value="SVB35316.1"/>
    <property type="molecule type" value="Genomic_DNA"/>
</dbReference>
<accession>A0A382D9Z6</accession>
<evidence type="ECO:0000259" key="1">
    <source>
        <dbReference type="Pfam" id="PF23571"/>
    </source>
</evidence>
<gene>
    <name evidence="3" type="ORF">METZ01_LOCUS188170</name>
</gene>
<sequence>MIISDIWPNLKLISTWTSGNCSTLLPALKVQLSSKSFIGEVGYMSSEFRGTVNLDIRNETQVPTLNENFFEFVERDEWGSESPDFLMLHEIEPGKHYYIFVTTQNGLYRYFINDIIQVTGKYQNTPTIKFIQKGDGVINLTGEKLYEDQVNKAVLKVIKNYNLGIKFFVMVAYSEELKYRLYIQQPFKAAYAHEIEEEISRLNIEYMEKRKSGRLMPLEVVCVEKRTAEEFKKYNLDKGQREGQFKLIRLLSDKDCDFDFNKFCILESC</sequence>
<name>A0A382D9Z6_9ZZZZ</name>
<evidence type="ECO:0000313" key="3">
    <source>
        <dbReference type="EMBL" id="SVB35316.1"/>
    </source>
</evidence>
<protein>
    <submittedName>
        <fullName evidence="3">Uncharacterized protein</fullName>
    </submittedName>
</protein>
<feature type="domain" description="GH3 C-terminal" evidence="2">
    <location>
        <begin position="149"/>
        <end position="254"/>
    </location>
</feature>
<organism evidence="3">
    <name type="scientific">marine metagenome</name>
    <dbReference type="NCBI Taxonomy" id="408172"/>
    <lineage>
        <taxon>unclassified sequences</taxon>
        <taxon>metagenomes</taxon>
        <taxon>ecological metagenomes</taxon>
    </lineage>
</organism>
<dbReference type="GO" id="GO:0016881">
    <property type="term" value="F:acid-amino acid ligase activity"/>
    <property type="evidence" value="ECO:0007669"/>
    <property type="project" value="TreeGrafter"/>
</dbReference>
<reference evidence="3" key="1">
    <citation type="submission" date="2018-05" db="EMBL/GenBank/DDBJ databases">
        <authorList>
            <person name="Lanie J.A."/>
            <person name="Ng W.-L."/>
            <person name="Kazmierczak K.M."/>
            <person name="Andrzejewski T.M."/>
            <person name="Davidsen T.M."/>
            <person name="Wayne K.J."/>
            <person name="Tettelin H."/>
            <person name="Glass J.I."/>
            <person name="Rusch D."/>
            <person name="Podicherti R."/>
            <person name="Tsui H.-C.T."/>
            <person name="Winkler M.E."/>
        </authorList>
    </citation>
    <scope>NUCLEOTIDE SEQUENCE</scope>
</reference>
<feature type="domain" description="GH3 middle" evidence="1">
    <location>
        <begin position="64"/>
        <end position="133"/>
    </location>
</feature>
<dbReference type="Pfam" id="PF23571">
    <property type="entry name" value="GH3_M"/>
    <property type="match status" value="1"/>
</dbReference>
<dbReference type="AlphaFoldDB" id="A0A382D9Z6"/>
<proteinExistence type="predicted"/>
<dbReference type="InterPro" id="IPR055378">
    <property type="entry name" value="GH3_C"/>
</dbReference>
<dbReference type="InterPro" id="IPR055377">
    <property type="entry name" value="GH3_M"/>
</dbReference>
<evidence type="ECO:0000259" key="2">
    <source>
        <dbReference type="Pfam" id="PF23572"/>
    </source>
</evidence>
<dbReference type="PANTHER" id="PTHR31901:SF9">
    <property type="entry name" value="GH3 DOMAIN-CONTAINING PROTEIN"/>
    <property type="match status" value="1"/>
</dbReference>
<dbReference type="GO" id="GO:0005737">
    <property type="term" value="C:cytoplasm"/>
    <property type="evidence" value="ECO:0007669"/>
    <property type="project" value="TreeGrafter"/>
</dbReference>
<dbReference type="PANTHER" id="PTHR31901">
    <property type="entry name" value="GH3 DOMAIN-CONTAINING PROTEIN"/>
    <property type="match status" value="1"/>
</dbReference>
<dbReference type="Pfam" id="PF23572">
    <property type="entry name" value="GH3_C"/>
    <property type="match status" value="1"/>
</dbReference>